<dbReference type="Gene3D" id="1.20.58.900">
    <property type="match status" value="1"/>
</dbReference>
<evidence type="ECO:0000256" key="1">
    <source>
        <dbReference type="SAM" id="Coils"/>
    </source>
</evidence>
<proteinExistence type="predicted"/>
<protein>
    <submittedName>
        <fullName evidence="4">RUN domain-containing protein</fullName>
    </submittedName>
</protein>
<reference evidence="4" key="1">
    <citation type="submission" date="2017-02" db="UniProtKB">
        <authorList>
            <consortium name="WormBaseParasite"/>
        </authorList>
    </citation>
    <scope>IDENTIFICATION</scope>
</reference>
<dbReference type="WBParaSite" id="SMUV_0000210101-mRNA-1">
    <property type="protein sequence ID" value="SMUV_0000210101-mRNA-1"/>
    <property type="gene ID" value="SMUV_0000210101"/>
</dbReference>
<dbReference type="Pfam" id="PF02759">
    <property type="entry name" value="RUN"/>
    <property type="match status" value="1"/>
</dbReference>
<evidence type="ECO:0000259" key="2">
    <source>
        <dbReference type="PROSITE" id="PS50826"/>
    </source>
</evidence>
<accession>A0A0N5AD65</accession>
<dbReference type="SMART" id="SM00593">
    <property type="entry name" value="RUN"/>
    <property type="match status" value="1"/>
</dbReference>
<feature type="coiled-coil region" evidence="1">
    <location>
        <begin position="173"/>
        <end position="200"/>
    </location>
</feature>
<dbReference type="SUPFAM" id="SSF140741">
    <property type="entry name" value="RUN domain-like"/>
    <property type="match status" value="1"/>
</dbReference>
<dbReference type="Proteomes" id="UP000046393">
    <property type="component" value="Unplaced"/>
</dbReference>
<dbReference type="InterPro" id="IPR058732">
    <property type="entry name" value="RUNDC1_M"/>
</dbReference>
<dbReference type="InterPro" id="IPR037213">
    <property type="entry name" value="Run_dom_sf"/>
</dbReference>
<dbReference type="AlphaFoldDB" id="A0A0N5AD65"/>
<dbReference type="CDD" id="cd17683">
    <property type="entry name" value="RUN_RUNDC1"/>
    <property type="match status" value="1"/>
</dbReference>
<keyword evidence="1" id="KW-0175">Coiled coil</keyword>
<evidence type="ECO:0000313" key="3">
    <source>
        <dbReference type="Proteomes" id="UP000046393"/>
    </source>
</evidence>
<dbReference type="InterPro" id="IPR004012">
    <property type="entry name" value="Run_dom"/>
</dbReference>
<dbReference type="PANTHER" id="PTHR15591">
    <property type="entry name" value="RUN AND SH3 DOMAIN CONTAINING"/>
    <property type="match status" value="1"/>
</dbReference>
<dbReference type="InterPro" id="IPR047343">
    <property type="entry name" value="RUSC1_2"/>
</dbReference>
<dbReference type="Pfam" id="PF26030">
    <property type="entry name" value="RUNDC1"/>
    <property type="match status" value="1"/>
</dbReference>
<sequence length="491" mass="56658">MMKGNDEDVGYTECDRLHELEEEQERLCNSLISLTTHFAQVQFRLKQISQADGDKLLKELEEFAFKGCADLNDIKHQKLVLNESSTVEESIAKQKERQLELLSQLKGQLEDLEKYAYEMGEGDLPSSQIIAKQKAVIDKLHERMQLNLEFDTMSPSELQKEVDDAIKQLTVPIKEKDRLLEQLQTQIRDLERFVNYLQDENNGKSITAIASEPYFRPKKNTFLKLAGCGSRRFERNELKDTVIGNHYGDALAQFKVAVDATTDIMEKHLLLAVDSRPSWSRTDEEECDKSDEDVIVVVRKELCPSLRALLEHGMNNGVKPLSTSFIPFGCFSARSKMRRFSRSPRPLNHVWDVILYYYDTKNEYELGDIPVRKLSQSFQLESVAGHTVTSKQVLLSTVESILTTHKRLKRSSDAMWKAFVCAALNERKLSAWIRIIFRNRQIVENCYSPWAYIARTGFEDCSLMLDKLRKYTPDLPVDLAVRPFYQMKDAF</sequence>
<evidence type="ECO:0000313" key="4">
    <source>
        <dbReference type="WBParaSite" id="SMUV_0000210101-mRNA-1"/>
    </source>
</evidence>
<dbReference type="PROSITE" id="PS50826">
    <property type="entry name" value="RUN"/>
    <property type="match status" value="1"/>
</dbReference>
<organism evidence="3 4">
    <name type="scientific">Syphacia muris</name>
    <dbReference type="NCBI Taxonomy" id="451379"/>
    <lineage>
        <taxon>Eukaryota</taxon>
        <taxon>Metazoa</taxon>
        <taxon>Ecdysozoa</taxon>
        <taxon>Nematoda</taxon>
        <taxon>Chromadorea</taxon>
        <taxon>Rhabditida</taxon>
        <taxon>Spirurina</taxon>
        <taxon>Oxyuridomorpha</taxon>
        <taxon>Oxyuroidea</taxon>
        <taxon>Oxyuridae</taxon>
        <taxon>Syphacia</taxon>
    </lineage>
</organism>
<name>A0A0N5AD65_9BILA</name>
<keyword evidence="3" id="KW-1185">Reference proteome</keyword>
<feature type="domain" description="RUN" evidence="2">
    <location>
        <begin position="293"/>
        <end position="480"/>
    </location>
</feature>
<dbReference type="PANTHER" id="PTHR15591:SF19">
    <property type="entry name" value="RUN DOMAIN-CONTAINING PROTEIN 1 ISOFORM X1"/>
    <property type="match status" value="1"/>
</dbReference>
<dbReference type="STRING" id="451379.A0A0N5AD65"/>